<evidence type="ECO:0000313" key="2">
    <source>
        <dbReference type="Proteomes" id="UP000828390"/>
    </source>
</evidence>
<protein>
    <submittedName>
        <fullName evidence="1">Uncharacterized protein</fullName>
    </submittedName>
</protein>
<reference evidence="1" key="2">
    <citation type="submission" date="2020-11" db="EMBL/GenBank/DDBJ databases">
        <authorList>
            <person name="McCartney M.A."/>
            <person name="Auch B."/>
            <person name="Kono T."/>
            <person name="Mallez S."/>
            <person name="Becker A."/>
            <person name="Gohl D.M."/>
            <person name="Silverstein K.A.T."/>
            <person name="Koren S."/>
            <person name="Bechman K.B."/>
            <person name="Herman A."/>
            <person name="Abrahante J.E."/>
            <person name="Garbe J."/>
        </authorList>
    </citation>
    <scope>NUCLEOTIDE SEQUENCE</scope>
    <source>
        <strain evidence="1">Duluth1</strain>
        <tissue evidence="1">Whole animal</tissue>
    </source>
</reference>
<dbReference type="InterPro" id="IPR045330">
    <property type="entry name" value="TRM3/TARBP1"/>
</dbReference>
<dbReference type="GO" id="GO:0030488">
    <property type="term" value="P:tRNA methylation"/>
    <property type="evidence" value="ECO:0007669"/>
    <property type="project" value="TreeGrafter"/>
</dbReference>
<dbReference type="EMBL" id="JAIWYP010000003">
    <property type="protein sequence ID" value="KAH3845343.1"/>
    <property type="molecule type" value="Genomic_DNA"/>
</dbReference>
<dbReference type="PANTHER" id="PTHR12029:SF11">
    <property type="entry name" value="METHYLTRANSFERASE TARBP1-RELATED"/>
    <property type="match status" value="1"/>
</dbReference>
<keyword evidence="2" id="KW-1185">Reference proteome</keyword>
<dbReference type="PANTHER" id="PTHR12029">
    <property type="entry name" value="RNA METHYLTRANSFERASE"/>
    <property type="match status" value="1"/>
</dbReference>
<organism evidence="1 2">
    <name type="scientific">Dreissena polymorpha</name>
    <name type="common">Zebra mussel</name>
    <name type="synonym">Mytilus polymorpha</name>
    <dbReference type="NCBI Taxonomy" id="45954"/>
    <lineage>
        <taxon>Eukaryota</taxon>
        <taxon>Metazoa</taxon>
        <taxon>Spiralia</taxon>
        <taxon>Lophotrochozoa</taxon>
        <taxon>Mollusca</taxon>
        <taxon>Bivalvia</taxon>
        <taxon>Autobranchia</taxon>
        <taxon>Heteroconchia</taxon>
        <taxon>Euheterodonta</taxon>
        <taxon>Imparidentia</taxon>
        <taxon>Neoheterodontei</taxon>
        <taxon>Myida</taxon>
        <taxon>Dreissenoidea</taxon>
        <taxon>Dreissenidae</taxon>
        <taxon>Dreissena</taxon>
    </lineage>
</organism>
<proteinExistence type="predicted"/>
<name>A0A9D4KTH9_DREPO</name>
<comment type="caution">
    <text evidence="1">The sequence shown here is derived from an EMBL/GenBank/DDBJ whole genome shotgun (WGS) entry which is preliminary data.</text>
</comment>
<dbReference type="GO" id="GO:0016423">
    <property type="term" value="F:tRNA (guanine) methyltransferase activity"/>
    <property type="evidence" value="ECO:0007669"/>
    <property type="project" value="TreeGrafter"/>
</dbReference>
<dbReference type="OrthoDB" id="241340at2759"/>
<sequence length="1050" mass="116929">MDQSQVVKTLLCHSGLNISKTLSGLVSDLETSLQTELTYHCIGNLCEKFQTVKELLGVCNCDEFAGSTTEQLSEVISNIVSKVCLPVTALIHISLDARPDFLVLLGHVGHILAECSRLDPSTLIVLLTKISAHIDTYLKERPTCFDLEKDSSLVDIHTLLEVLRTVLSMVHVSVCEKDKQVSELTKTIFFQIAKALDFLSVDLIGSVAISVLIRCLKVSIEAVDVFLEVIWGQVVYFSSHDDDRKQYLILCGFANHFFPTSGNCSGYDIRRKVLFWNILQNGLQSKDSVNRKRALYLLKRIVDICESIGANVETDPESLTLGSNEKHIEHHRAVSDKGIAGLEDQFKELNTLDKENEGSIKDVKKGVTSAAPFPVFWWHPSKGVALAKVWEDFMLIAEVLEEKQVHVIRPLLPRVKNLVKACEVPGNGGHPLLHTSWLKSVLYRSSRHESLQIMRWASDTVLSLDLKQCPVLEQGLDEYLTGEMLFSLREAKLYVREPGSPVGCMPPIADKLVQFFQGCWTSLSPEHRGAYFCRTIQNVCEGEWGPIPLVFICRGLASLPAAPCLDKTTVLATRKLLTGYLVAVETYFRGIIQVYTVRILLKLIDKNKVSLEDFLQILTLVKRDECFLKGTKIWQETVDFLAGEEISDPNSKGVAYEAIGTDIGPASSWTGPGVKAILEQGLTKYLDTELDSRYSSADHIPALTVARLLMLTANESMATKLRDECPCATLRQACQKIAGIVNAINNHVYMSQHKADKAILLLHLLRLEMGLIGMDKMDPASLVIQDTVTTCRDELLVYISRRTLEDLKEMDDVPLLDLYMDSIDMVARAATLSPVKFTNLVNTCTTCLSRLAVEQSSTLHRKLQQLSCMSIMGAVANFLSCDTANQRYLSVIGQFKEFLQKWTIMTSFSKPTAEKSLSQQEWGKLASQFLQNQWQVVMVTIVKGGAPWCALTELLPLAIETLSVGVEETAIVVLKCLRQIIPKVVSEGSCPDASLCQILESSWACVQEARRIPSFWNVLEAFVQVAYLPCLLSFPKDSLVIQICGIMQIS</sequence>
<dbReference type="AlphaFoldDB" id="A0A9D4KTH9"/>
<dbReference type="Proteomes" id="UP000828390">
    <property type="component" value="Unassembled WGS sequence"/>
</dbReference>
<evidence type="ECO:0000313" key="1">
    <source>
        <dbReference type="EMBL" id="KAH3845343.1"/>
    </source>
</evidence>
<accession>A0A9D4KTH9</accession>
<reference evidence="1" key="1">
    <citation type="journal article" date="2019" name="bioRxiv">
        <title>The Genome of the Zebra Mussel, Dreissena polymorpha: A Resource for Invasive Species Research.</title>
        <authorList>
            <person name="McCartney M.A."/>
            <person name="Auch B."/>
            <person name="Kono T."/>
            <person name="Mallez S."/>
            <person name="Zhang Y."/>
            <person name="Obille A."/>
            <person name="Becker A."/>
            <person name="Abrahante J.E."/>
            <person name="Garbe J."/>
            <person name="Badalamenti J.P."/>
            <person name="Herman A."/>
            <person name="Mangelson H."/>
            <person name="Liachko I."/>
            <person name="Sullivan S."/>
            <person name="Sone E.D."/>
            <person name="Koren S."/>
            <person name="Silverstein K.A.T."/>
            <person name="Beckman K.B."/>
            <person name="Gohl D.M."/>
        </authorList>
    </citation>
    <scope>NUCLEOTIDE SEQUENCE</scope>
    <source>
        <strain evidence="1">Duluth1</strain>
        <tissue evidence="1">Whole animal</tissue>
    </source>
</reference>
<gene>
    <name evidence="1" type="ORF">DPMN_087622</name>
</gene>